<dbReference type="InterPro" id="IPR017907">
    <property type="entry name" value="Znf_RING_CS"/>
</dbReference>
<sequence>MSGQCTICISNLSDPVCIPCGHLYCSQCLSDYISSSSEDGYNSACPTCRAPFSFGSLTCLPKHVHRFITPSIRRVYLDTSGVQTLQEKLATSQTQITRLTQESERLMVFCEKYQNAAAVHAEGEAKANLEVERLTRLLRQQKSETAAARRSTSESTEAYDEMQKKLDELPEKSSRKRRKRASHTQDHSRVDDQSPDPIPSITPRRRVIRELPNRLQLISPPEKSSSRRVFVKRALSYDESSE</sequence>
<accession>A0A0D0CMI6</accession>
<dbReference type="OrthoDB" id="6270329at2759"/>
<keyword evidence="3" id="KW-0862">Zinc</keyword>
<dbReference type="SMART" id="SM00184">
    <property type="entry name" value="RING"/>
    <property type="match status" value="1"/>
</dbReference>
<proteinExistence type="predicted"/>
<dbReference type="AlphaFoldDB" id="A0A0D0CMI6"/>
<dbReference type="PROSITE" id="PS50089">
    <property type="entry name" value="ZF_RING_2"/>
    <property type="match status" value="1"/>
</dbReference>
<evidence type="ECO:0000313" key="8">
    <source>
        <dbReference type="Proteomes" id="UP000053593"/>
    </source>
</evidence>
<evidence type="ECO:0000313" key="7">
    <source>
        <dbReference type="EMBL" id="KIK56428.1"/>
    </source>
</evidence>
<evidence type="ECO:0000256" key="5">
    <source>
        <dbReference type="SAM" id="MobiDB-lite"/>
    </source>
</evidence>
<dbReference type="InterPro" id="IPR013083">
    <property type="entry name" value="Znf_RING/FYVE/PHD"/>
</dbReference>
<dbReference type="Proteomes" id="UP000053593">
    <property type="component" value="Unassembled WGS sequence"/>
</dbReference>
<organism evidence="7 8">
    <name type="scientific">Collybiopsis luxurians FD-317 M1</name>
    <dbReference type="NCBI Taxonomy" id="944289"/>
    <lineage>
        <taxon>Eukaryota</taxon>
        <taxon>Fungi</taxon>
        <taxon>Dikarya</taxon>
        <taxon>Basidiomycota</taxon>
        <taxon>Agaricomycotina</taxon>
        <taxon>Agaricomycetes</taxon>
        <taxon>Agaricomycetidae</taxon>
        <taxon>Agaricales</taxon>
        <taxon>Marasmiineae</taxon>
        <taxon>Omphalotaceae</taxon>
        <taxon>Collybiopsis</taxon>
        <taxon>Collybiopsis luxurians</taxon>
    </lineage>
</organism>
<dbReference type="EMBL" id="KN834798">
    <property type="protein sequence ID" value="KIK56428.1"/>
    <property type="molecule type" value="Genomic_DNA"/>
</dbReference>
<feature type="domain" description="RING-type" evidence="6">
    <location>
        <begin position="5"/>
        <end position="49"/>
    </location>
</feature>
<keyword evidence="1" id="KW-0479">Metal-binding</keyword>
<dbReference type="Pfam" id="PF13920">
    <property type="entry name" value="zf-C3HC4_3"/>
    <property type="match status" value="1"/>
</dbReference>
<reference evidence="7 8" key="1">
    <citation type="submission" date="2014-04" db="EMBL/GenBank/DDBJ databases">
        <title>Evolutionary Origins and Diversification of the Mycorrhizal Mutualists.</title>
        <authorList>
            <consortium name="DOE Joint Genome Institute"/>
            <consortium name="Mycorrhizal Genomics Consortium"/>
            <person name="Kohler A."/>
            <person name="Kuo A."/>
            <person name="Nagy L.G."/>
            <person name="Floudas D."/>
            <person name="Copeland A."/>
            <person name="Barry K.W."/>
            <person name="Cichocki N."/>
            <person name="Veneault-Fourrey C."/>
            <person name="LaButti K."/>
            <person name="Lindquist E.A."/>
            <person name="Lipzen A."/>
            <person name="Lundell T."/>
            <person name="Morin E."/>
            <person name="Murat C."/>
            <person name="Riley R."/>
            <person name="Ohm R."/>
            <person name="Sun H."/>
            <person name="Tunlid A."/>
            <person name="Henrissat B."/>
            <person name="Grigoriev I.V."/>
            <person name="Hibbett D.S."/>
            <person name="Martin F."/>
        </authorList>
    </citation>
    <scope>NUCLEOTIDE SEQUENCE [LARGE SCALE GENOMIC DNA]</scope>
    <source>
        <strain evidence="7 8">FD-317 M1</strain>
    </source>
</reference>
<keyword evidence="2 4" id="KW-0863">Zinc-finger</keyword>
<dbReference type="SUPFAM" id="SSF57850">
    <property type="entry name" value="RING/U-box"/>
    <property type="match status" value="1"/>
</dbReference>
<name>A0A0D0CMI6_9AGAR</name>
<gene>
    <name evidence="7" type="ORF">GYMLUDRAFT_76156</name>
</gene>
<dbReference type="GO" id="GO:0008270">
    <property type="term" value="F:zinc ion binding"/>
    <property type="evidence" value="ECO:0007669"/>
    <property type="project" value="UniProtKB-KW"/>
</dbReference>
<protein>
    <recommendedName>
        <fullName evidence="6">RING-type domain-containing protein</fullName>
    </recommendedName>
</protein>
<dbReference type="PROSITE" id="PS00518">
    <property type="entry name" value="ZF_RING_1"/>
    <property type="match status" value="1"/>
</dbReference>
<keyword evidence="8" id="KW-1185">Reference proteome</keyword>
<dbReference type="InterPro" id="IPR001841">
    <property type="entry name" value="Znf_RING"/>
</dbReference>
<feature type="compositionally biased region" description="Basic and acidic residues" evidence="5">
    <location>
        <begin position="183"/>
        <end position="192"/>
    </location>
</feature>
<evidence type="ECO:0000256" key="1">
    <source>
        <dbReference type="ARBA" id="ARBA00022723"/>
    </source>
</evidence>
<evidence type="ECO:0000256" key="2">
    <source>
        <dbReference type="ARBA" id="ARBA00022771"/>
    </source>
</evidence>
<feature type="region of interest" description="Disordered" evidence="5">
    <location>
        <begin position="141"/>
        <end position="228"/>
    </location>
</feature>
<evidence type="ECO:0000259" key="6">
    <source>
        <dbReference type="PROSITE" id="PS50089"/>
    </source>
</evidence>
<evidence type="ECO:0000256" key="4">
    <source>
        <dbReference type="PROSITE-ProRule" id="PRU00175"/>
    </source>
</evidence>
<evidence type="ECO:0000256" key="3">
    <source>
        <dbReference type="ARBA" id="ARBA00022833"/>
    </source>
</evidence>
<dbReference type="HOGENOM" id="CLU_1147308_0_0_1"/>
<dbReference type="Gene3D" id="3.30.40.10">
    <property type="entry name" value="Zinc/RING finger domain, C3HC4 (zinc finger)"/>
    <property type="match status" value="1"/>
</dbReference>
<feature type="compositionally biased region" description="Basic and acidic residues" evidence="5">
    <location>
        <begin position="161"/>
        <end position="173"/>
    </location>
</feature>